<organism evidence="1 2">
    <name type="scientific">Cryobacterium breve</name>
    <dbReference type="NCBI Taxonomy" id="1259258"/>
    <lineage>
        <taxon>Bacteria</taxon>
        <taxon>Bacillati</taxon>
        <taxon>Actinomycetota</taxon>
        <taxon>Actinomycetes</taxon>
        <taxon>Micrococcales</taxon>
        <taxon>Microbacteriaceae</taxon>
        <taxon>Cryobacterium</taxon>
    </lineage>
</organism>
<name>A0ABY7NBK9_9MICO</name>
<proteinExistence type="predicted"/>
<dbReference type="Pfam" id="PF14022">
    <property type="entry name" value="DUF4238"/>
    <property type="match status" value="1"/>
</dbReference>
<dbReference type="InterPro" id="IPR025332">
    <property type="entry name" value="DUF4238"/>
</dbReference>
<keyword evidence="2" id="KW-1185">Reference proteome</keyword>
<dbReference type="RefSeq" id="WP_281534501.1">
    <property type="nucleotide sequence ID" value="NZ_CP075584.1"/>
</dbReference>
<evidence type="ECO:0000313" key="2">
    <source>
        <dbReference type="Proteomes" id="UP001212421"/>
    </source>
</evidence>
<dbReference type="Proteomes" id="UP001212421">
    <property type="component" value="Chromosome"/>
</dbReference>
<protein>
    <submittedName>
        <fullName evidence="1">DUF4238 domain-containing protein</fullName>
    </submittedName>
</protein>
<sequence length="370" mass="41724">MGTMNLDDWTVKSVRNPWGKVPVTASGKSLSGSTREYMDRLLEQQRAPDTVSRRHHYVPRAYLRQWSSDRKRIWALDTATGAVKQLGLTDVCVKENFYRVLGPDGMPHNRVELMFGVVDAELRRVQVLLADLKDPDQLKFDDLLGLGVSMAVQRMRTLQQRRVQLQYNRWIVAQNPSQHQSIDATADNPLRLASIHTELLFKSMWGAADVLTTRQIEIWHDPQGRFMTCDAPVAVPFSNNVRPGLMAAPFILWPVSPQRAVALSNELVGEKAVIRVATGKLVGIARTAVEQGRERMIFASEEQRHRLPEGKKFRRRTQSRLRCANHTPQGERLSQPGCCVEWSETYAAIPDIALCDQGLHSPAPAIFTSA</sequence>
<reference evidence="1 2" key="1">
    <citation type="submission" date="2021-05" db="EMBL/GenBank/DDBJ databases">
        <authorList>
            <person name="Kumar R."/>
            <person name="Kumar A."/>
            <person name="Mukhia S."/>
        </authorList>
    </citation>
    <scope>NUCLEOTIDE SEQUENCE [LARGE SCALE GENOMIC DNA]</scope>
    <source>
        <strain evidence="1 2">ERMR7:08</strain>
    </source>
</reference>
<evidence type="ECO:0000313" key="1">
    <source>
        <dbReference type="EMBL" id="WBM79890.1"/>
    </source>
</evidence>
<gene>
    <name evidence="1" type="ORF">KIV56_17240</name>
</gene>
<dbReference type="EMBL" id="CP075584">
    <property type="protein sequence ID" value="WBM79890.1"/>
    <property type="molecule type" value="Genomic_DNA"/>
</dbReference>
<accession>A0ABY7NBK9</accession>